<accession>A0A7X1E1H3</accession>
<evidence type="ECO:0000313" key="1">
    <source>
        <dbReference type="EMBL" id="MBC2383228.1"/>
    </source>
</evidence>
<comment type="caution">
    <text evidence="2">The sequence shown here is derived from an EMBL/GenBank/DDBJ whole genome shotgun (WGS) entry which is preliminary data.</text>
</comment>
<protein>
    <recommendedName>
        <fullName evidence="5">CBM-cenC domain-containing protein</fullName>
    </recommendedName>
</protein>
<name>A0A7X1E1H3_9PSED</name>
<dbReference type="Gene3D" id="2.60.120.260">
    <property type="entry name" value="Galactose-binding domain-like"/>
    <property type="match status" value="1"/>
</dbReference>
<dbReference type="AlphaFoldDB" id="A0A7X1E1H3"/>
<evidence type="ECO:0000313" key="3">
    <source>
        <dbReference type="Proteomes" id="UP000520513"/>
    </source>
</evidence>
<dbReference type="Proteomes" id="UP000534677">
    <property type="component" value="Unassembled WGS sequence"/>
</dbReference>
<dbReference type="EMBL" id="JAAXCY010000012">
    <property type="protein sequence ID" value="MBC2409582.1"/>
    <property type="molecule type" value="Genomic_DNA"/>
</dbReference>
<sequence length="264" mass="28764">MSAKTALTTNLLLNGNFSDGGKYWDTLGTVDYTRQSCRVITGQASQRVNVTPLVPYNLRLWTQVLFKGRGELLIRPNPPATDERILLDSFHVWTPRDIRYIPPAGTVFITIAVIGNEGEVFTDEMHLSQDGSTPGQPELIDNGDFSAFNSHWNTSASPINSRTHFDGSTFEATTLGQARQDVSVTGGQTYAFSVRSRCDFGGTGRVVFQLQPSGTLPTLTVTDASWTLHPRDLVMPAGTTGCSVILIGDNGAIFFDDASMKLKV</sequence>
<dbReference type="EMBL" id="JAAXCZ010000010">
    <property type="protein sequence ID" value="MBC2383228.1"/>
    <property type="molecule type" value="Genomic_DNA"/>
</dbReference>
<evidence type="ECO:0008006" key="5">
    <source>
        <dbReference type="Google" id="ProtNLM"/>
    </source>
</evidence>
<proteinExistence type="predicted"/>
<evidence type="ECO:0000313" key="4">
    <source>
        <dbReference type="Proteomes" id="UP000534677"/>
    </source>
</evidence>
<evidence type="ECO:0000313" key="2">
    <source>
        <dbReference type="EMBL" id="MBC2409582.1"/>
    </source>
</evidence>
<dbReference type="Proteomes" id="UP000520513">
    <property type="component" value="Unassembled WGS sequence"/>
</dbReference>
<dbReference type="SUPFAM" id="SSF49785">
    <property type="entry name" value="Galactose-binding domain-like"/>
    <property type="match status" value="1"/>
</dbReference>
<gene>
    <name evidence="1" type="ORF">HF209_20010</name>
    <name evidence="2" type="ORF">HF257_26555</name>
</gene>
<reference evidence="3 4" key="1">
    <citation type="submission" date="2020-04" db="EMBL/GenBank/DDBJ databases">
        <title>Pseudomonas crami sp. nov., a novel proteolytic bacterial species isolated from cream.</title>
        <authorList>
            <person name="Hofmann K."/>
            <person name="Woller A."/>
            <person name="Huptas C."/>
            <person name="Wenning M."/>
            <person name="Scherer S."/>
            <person name="Doll E.V."/>
        </authorList>
    </citation>
    <scope>NUCLEOTIDE SEQUENCE [LARGE SCALE GENOMIC DNA]</scope>
    <source>
        <strain evidence="1 4">WS 5096</strain>
        <strain evidence="2 3">WS 5106</strain>
    </source>
</reference>
<organism evidence="2 3">
    <name type="scientific">Pseudomonas cremoris</name>
    <dbReference type="NCBI Taxonomy" id="2724178"/>
    <lineage>
        <taxon>Bacteria</taxon>
        <taxon>Pseudomonadati</taxon>
        <taxon>Pseudomonadota</taxon>
        <taxon>Gammaproteobacteria</taxon>
        <taxon>Pseudomonadales</taxon>
        <taxon>Pseudomonadaceae</taxon>
        <taxon>Pseudomonas</taxon>
    </lineage>
</organism>
<dbReference type="RefSeq" id="WP_185709052.1">
    <property type="nucleotide sequence ID" value="NZ_JAAXCY010000012.1"/>
</dbReference>
<keyword evidence="4" id="KW-1185">Reference proteome</keyword>
<dbReference type="InterPro" id="IPR008979">
    <property type="entry name" value="Galactose-bd-like_sf"/>
</dbReference>